<name>A0ABY9H9V3_9MOLU</name>
<feature type="signal peptide" evidence="1">
    <location>
        <begin position="1"/>
        <end position="28"/>
    </location>
</feature>
<organism evidence="2 3">
    <name type="scientific">Mycoplasma seminis</name>
    <dbReference type="NCBI Taxonomy" id="512749"/>
    <lineage>
        <taxon>Bacteria</taxon>
        <taxon>Bacillati</taxon>
        <taxon>Mycoplasmatota</taxon>
        <taxon>Mollicutes</taxon>
        <taxon>Mycoplasmataceae</taxon>
        <taxon>Mycoplasma</taxon>
    </lineage>
</organism>
<accession>A0ABY9H9V3</accession>
<evidence type="ECO:0000313" key="2">
    <source>
        <dbReference type="EMBL" id="WLP85372.1"/>
    </source>
</evidence>
<dbReference type="EMBL" id="CP132191">
    <property type="protein sequence ID" value="WLP85372.1"/>
    <property type="molecule type" value="Genomic_DNA"/>
</dbReference>
<protein>
    <recommendedName>
        <fullName evidence="4">Lipoprotein</fullName>
    </recommendedName>
</protein>
<sequence length="446" mass="52276">MKLNKKIALLLGASISIGIVPMSIVSCAKNDKKFVEAEHIKNAELLKTFKYVRNKKSKDVNEINNIWKTINKNNNKLIPDNFSIHFDYENILFLLNNYSKLINEKWYQEFIKVLSEQEYSEIQLKVLKNDGLTNDYNDILNGLENEKLINAYLINNYIKYVKGILYIPENPDIDFPGINNIYTSQMDKYLNIIIPNFYLVRNINENRFLLDSVKSLDYIQMTDLYYNTKAYSSSSFSILDAVEEKDESRNIDDENSGSYFIDIFSSDFKNKFAFEQKNKLNDLERRLGQYLNDIKLSDLKDSVSFKLKIDEKYLDDANINVSNKAGDINIDINIERTTQGFYQWKNENEFLIKNAIMHSYFIRLKENNCDCIFDREYNGLGYYDSRIMDNFYKKESLKSYKQKDVSIPLLKSSFVNINVRLNKRSINPLTGKEKLVTIASIRINKS</sequence>
<evidence type="ECO:0000256" key="1">
    <source>
        <dbReference type="SAM" id="SignalP"/>
    </source>
</evidence>
<proteinExistence type="predicted"/>
<evidence type="ECO:0000313" key="3">
    <source>
        <dbReference type="Proteomes" id="UP001237011"/>
    </source>
</evidence>
<keyword evidence="3" id="KW-1185">Reference proteome</keyword>
<reference evidence="2" key="1">
    <citation type="submission" date="2023-08" db="EMBL/GenBank/DDBJ databases">
        <title>Complete genome sequence of Mycoplasma seminis 2200.</title>
        <authorList>
            <person name="Spergser J."/>
        </authorList>
    </citation>
    <scope>NUCLEOTIDE SEQUENCE [LARGE SCALE GENOMIC DNA]</scope>
    <source>
        <strain evidence="2">2200</strain>
    </source>
</reference>
<evidence type="ECO:0008006" key="4">
    <source>
        <dbReference type="Google" id="ProtNLM"/>
    </source>
</evidence>
<dbReference type="PROSITE" id="PS51257">
    <property type="entry name" value="PROKAR_LIPOPROTEIN"/>
    <property type="match status" value="1"/>
</dbReference>
<feature type="chain" id="PRO_5045859303" description="Lipoprotein" evidence="1">
    <location>
        <begin position="29"/>
        <end position="446"/>
    </location>
</feature>
<dbReference type="RefSeq" id="WP_305937808.1">
    <property type="nucleotide sequence ID" value="NZ_CP132191.1"/>
</dbReference>
<dbReference type="Proteomes" id="UP001237011">
    <property type="component" value="Chromosome"/>
</dbReference>
<gene>
    <name evidence="2" type="ORF">Q8852_03565</name>
</gene>
<keyword evidence="1" id="KW-0732">Signal</keyword>